<feature type="transmembrane region" description="Helical" evidence="1">
    <location>
        <begin position="118"/>
        <end position="138"/>
    </location>
</feature>
<protein>
    <submittedName>
        <fullName evidence="2">DUF3180 domain-containing protein</fullName>
    </submittedName>
</protein>
<accession>A0ABV5JTZ9</accession>
<dbReference type="Pfam" id="PF11377">
    <property type="entry name" value="DUF3180"/>
    <property type="match status" value="1"/>
</dbReference>
<gene>
    <name evidence="2" type="ORF">ACFFVD_13710</name>
</gene>
<name>A0ABV5JTZ9_9ACTN</name>
<proteinExistence type="predicted"/>
<evidence type="ECO:0000313" key="3">
    <source>
        <dbReference type="Proteomes" id="UP001589700"/>
    </source>
</evidence>
<reference evidence="2 3" key="1">
    <citation type="submission" date="2024-09" db="EMBL/GenBank/DDBJ databases">
        <authorList>
            <person name="Sun Q."/>
            <person name="Mori K."/>
        </authorList>
    </citation>
    <scope>NUCLEOTIDE SEQUENCE [LARGE SCALE GENOMIC DNA]</scope>
    <source>
        <strain evidence="2 3">CCM 7659</strain>
    </source>
</reference>
<sequence length="162" mass="16226">MSKISKITLVLIAVVAAVAAYVLTGTFLGSFPPVGFGWVTLVVIAVIDVLLALRVRNAISDNSVGQDRSQMHPLTIARSAALGQSSAILGAAATGVGAGLSLFFALRLGDLAVAGEELPASVAVLVSGAVLVGAGLFLESACLTPPDDDDTGLENAGLAQPT</sequence>
<feature type="transmembrane region" description="Helical" evidence="1">
    <location>
        <begin position="87"/>
        <end position="106"/>
    </location>
</feature>
<comment type="caution">
    <text evidence="2">The sequence shown here is derived from an EMBL/GenBank/DDBJ whole genome shotgun (WGS) entry which is preliminary data.</text>
</comment>
<keyword evidence="1" id="KW-0472">Membrane</keyword>
<organism evidence="2 3">
    <name type="scientific">Dietzia aerolata</name>
    <dbReference type="NCBI Taxonomy" id="595984"/>
    <lineage>
        <taxon>Bacteria</taxon>
        <taxon>Bacillati</taxon>
        <taxon>Actinomycetota</taxon>
        <taxon>Actinomycetes</taxon>
        <taxon>Mycobacteriales</taxon>
        <taxon>Dietziaceae</taxon>
        <taxon>Dietzia</taxon>
    </lineage>
</organism>
<keyword evidence="3" id="KW-1185">Reference proteome</keyword>
<feature type="transmembrane region" description="Helical" evidence="1">
    <location>
        <begin position="35"/>
        <end position="53"/>
    </location>
</feature>
<dbReference type="RefSeq" id="WP_182632743.1">
    <property type="nucleotide sequence ID" value="NZ_JAALDM010000182.1"/>
</dbReference>
<keyword evidence="1" id="KW-1133">Transmembrane helix</keyword>
<dbReference type="Proteomes" id="UP001589700">
    <property type="component" value="Unassembled WGS sequence"/>
</dbReference>
<keyword evidence="1" id="KW-0812">Transmembrane</keyword>
<dbReference type="EMBL" id="JBHMDY010000008">
    <property type="protein sequence ID" value="MFB9260857.1"/>
    <property type="molecule type" value="Genomic_DNA"/>
</dbReference>
<dbReference type="InterPro" id="IPR021517">
    <property type="entry name" value="DUF3180"/>
</dbReference>
<evidence type="ECO:0000313" key="2">
    <source>
        <dbReference type="EMBL" id="MFB9260857.1"/>
    </source>
</evidence>
<evidence type="ECO:0000256" key="1">
    <source>
        <dbReference type="SAM" id="Phobius"/>
    </source>
</evidence>
<feature type="transmembrane region" description="Helical" evidence="1">
    <location>
        <begin position="7"/>
        <end position="29"/>
    </location>
</feature>